<dbReference type="GO" id="GO:0009341">
    <property type="term" value="C:beta-galactosidase complex"/>
    <property type="evidence" value="ECO:0007669"/>
    <property type="project" value="InterPro"/>
</dbReference>
<keyword evidence="5 7" id="KW-0326">Glycosidase</keyword>
<dbReference type="InterPro" id="IPR004199">
    <property type="entry name" value="B-gal_small/dom_5"/>
</dbReference>
<dbReference type="Pfam" id="PF00703">
    <property type="entry name" value="Glyco_hydro_2"/>
    <property type="match status" value="1"/>
</dbReference>
<dbReference type="InterPro" id="IPR036156">
    <property type="entry name" value="Beta-gal/glucu_dom_sf"/>
</dbReference>
<comment type="similarity">
    <text evidence="2 7">Belongs to the glycosyl hydrolase 2 family.</text>
</comment>
<dbReference type="InterPro" id="IPR006102">
    <property type="entry name" value="Ig-like_GH2"/>
</dbReference>
<dbReference type="EMBL" id="SJPL01000001">
    <property type="protein sequence ID" value="TWT71725.1"/>
    <property type="molecule type" value="Genomic_DNA"/>
</dbReference>
<evidence type="ECO:0000256" key="7">
    <source>
        <dbReference type="RuleBase" id="RU361154"/>
    </source>
</evidence>
<organism evidence="10 11">
    <name type="scientific">Crateriforma conspicua</name>
    <dbReference type="NCBI Taxonomy" id="2527996"/>
    <lineage>
        <taxon>Bacteria</taxon>
        <taxon>Pseudomonadati</taxon>
        <taxon>Planctomycetota</taxon>
        <taxon>Planctomycetia</taxon>
        <taxon>Planctomycetales</taxon>
        <taxon>Planctomycetaceae</taxon>
        <taxon>Crateriforma</taxon>
    </lineage>
</organism>
<dbReference type="Pfam" id="PF02929">
    <property type="entry name" value="Bgal_small_N"/>
    <property type="match status" value="1"/>
</dbReference>
<dbReference type="PANTHER" id="PTHR46323:SF2">
    <property type="entry name" value="BETA-GALACTOSIDASE"/>
    <property type="match status" value="1"/>
</dbReference>
<evidence type="ECO:0000256" key="3">
    <source>
        <dbReference type="ARBA" id="ARBA00012756"/>
    </source>
</evidence>
<dbReference type="SMART" id="SM01038">
    <property type="entry name" value="Bgal_small_N"/>
    <property type="match status" value="1"/>
</dbReference>
<accession>A0A5C5YBM0</accession>
<dbReference type="Pfam" id="PF02837">
    <property type="entry name" value="Glyco_hydro_2_N"/>
    <property type="match status" value="1"/>
</dbReference>
<feature type="region of interest" description="Disordered" evidence="8">
    <location>
        <begin position="542"/>
        <end position="564"/>
    </location>
</feature>
<dbReference type="InterPro" id="IPR006101">
    <property type="entry name" value="Glyco_hydro_2"/>
</dbReference>
<dbReference type="Gene3D" id="2.60.120.260">
    <property type="entry name" value="Galactose-binding domain-like"/>
    <property type="match status" value="1"/>
</dbReference>
<dbReference type="InterPro" id="IPR008979">
    <property type="entry name" value="Galactose-bd-like_sf"/>
</dbReference>
<dbReference type="Proteomes" id="UP000317238">
    <property type="component" value="Unassembled WGS sequence"/>
</dbReference>
<keyword evidence="4 7" id="KW-0378">Hydrolase</keyword>
<evidence type="ECO:0000256" key="2">
    <source>
        <dbReference type="ARBA" id="ARBA00007401"/>
    </source>
</evidence>
<keyword evidence="11" id="KW-1185">Reference proteome</keyword>
<dbReference type="OrthoDB" id="9762066at2"/>
<dbReference type="PANTHER" id="PTHR46323">
    <property type="entry name" value="BETA-GALACTOSIDASE"/>
    <property type="match status" value="1"/>
</dbReference>
<comment type="caution">
    <text evidence="10">The sequence shown here is derived from an EMBL/GenBank/DDBJ whole genome shotgun (WGS) entry which is preliminary data.</text>
</comment>
<dbReference type="SUPFAM" id="SSF49785">
    <property type="entry name" value="Galactose-binding domain-like"/>
    <property type="match status" value="1"/>
</dbReference>
<evidence type="ECO:0000313" key="11">
    <source>
        <dbReference type="Proteomes" id="UP000317238"/>
    </source>
</evidence>
<proteinExistence type="inferred from homology"/>
<dbReference type="Gene3D" id="2.70.98.10">
    <property type="match status" value="1"/>
</dbReference>
<dbReference type="Pfam" id="PF16353">
    <property type="entry name" value="LacZ_4"/>
    <property type="match status" value="1"/>
</dbReference>
<protein>
    <recommendedName>
        <fullName evidence="3 7">Beta-galactosidase</fullName>
        <ecNumber evidence="3 7">3.2.1.23</ecNumber>
    </recommendedName>
    <alternativeName>
        <fullName evidence="6 7">Lactase</fullName>
    </alternativeName>
</protein>
<dbReference type="RefSeq" id="WP_146439970.1">
    <property type="nucleotide sequence ID" value="NZ_SJPL01000001.1"/>
</dbReference>
<dbReference type="InterPro" id="IPR014718">
    <property type="entry name" value="GH-type_carb-bd"/>
</dbReference>
<dbReference type="GO" id="GO:0004565">
    <property type="term" value="F:beta-galactosidase activity"/>
    <property type="evidence" value="ECO:0007669"/>
    <property type="project" value="UniProtKB-EC"/>
</dbReference>
<reference evidence="10 11" key="1">
    <citation type="submission" date="2019-02" db="EMBL/GenBank/DDBJ databases">
        <title>Deep-cultivation of Planctomycetes and their phenomic and genomic characterization uncovers novel biology.</title>
        <authorList>
            <person name="Wiegand S."/>
            <person name="Jogler M."/>
            <person name="Boedeker C."/>
            <person name="Pinto D."/>
            <person name="Vollmers J."/>
            <person name="Rivas-Marin E."/>
            <person name="Kohn T."/>
            <person name="Peeters S.H."/>
            <person name="Heuer A."/>
            <person name="Rast P."/>
            <person name="Oberbeckmann S."/>
            <person name="Bunk B."/>
            <person name="Jeske O."/>
            <person name="Meyerdierks A."/>
            <person name="Storesund J.E."/>
            <person name="Kallscheuer N."/>
            <person name="Luecker S."/>
            <person name="Lage O.M."/>
            <person name="Pohl T."/>
            <person name="Merkel B.J."/>
            <person name="Hornburger P."/>
            <person name="Mueller R.-W."/>
            <person name="Bruemmer F."/>
            <person name="Labrenz M."/>
            <person name="Spormann A.M."/>
            <person name="Op Den Camp H."/>
            <person name="Overmann J."/>
            <person name="Amann R."/>
            <person name="Jetten M.S.M."/>
            <person name="Mascher T."/>
            <person name="Medema M.H."/>
            <person name="Devos D.P."/>
            <person name="Kaster A.-K."/>
            <person name="Ovreas L."/>
            <person name="Rohde M."/>
            <person name="Galperin M.Y."/>
            <person name="Jogler C."/>
        </authorList>
    </citation>
    <scope>NUCLEOTIDE SEQUENCE [LARGE SCALE GENOMIC DNA]</scope>
    <source>
        <strain evidence="10 11">Pan14r</strain>
    </source>
</reference>
<evidence type="ECO:0000256" key="4">
    <source>
        <dbReference type="ARBA" id="ARBA00022801"/>
    </source>
</evidence>
<evidence type="ECO:0000259" key="9">
    <source>
        <dbReference type="SMART" id="SM01038"/>
    </source>
</evidence>
<evidence type="ECO:0000256" key="1">
    <source>
        <dbReference type="ARBA" id="ARBA00001412"/>
    </source>
</evidence>
<dbReference type="SUPFAM" id="SSF49303">
    <property type="entry name" value="beta-Galactosidase/glucuronidase domain"/>
    <property type="match status" value="2"/>
</dbReference>
<dbReference type="Gene3D" id="2.60.40.10">
    <property type="entry name" value="Immunoglobulins"/>
    <property type="match status" value="2"/>
</dbReference>
<evidence type="ECO:0000256" key="8">
    <source>
        <dbReference type="SAM" id="MobiDB-lite"/>
    </source>
</evidence>
<evidence type="ECO:0000256" key="5">
    <source>
        <dbReference type="ARBA" id="ARBA00023295"/>
    </source>
</evidence>
<dbReference type="InterPro" id="IPR050347">
    <property type="entry name" value="Bact_Beta-galactosidase"/>
</dbReference>
<dbReference type="PROSITE" id="PS00719">
    <property type="entry name" value="GLYCOSYL_HYDROL_F2_1"/>
    <property type="match status" value="1"/>
</dbReference>
<dbReference type="EC" id="3.2.1.23" evidence="3 7"/>
<name>A0A5C5YBM0_9PLAN</name>
<feature type="domain" description="Beta galactosidase small chain/" evidence="9">
    <location>
        <begin position="792"/>
        <end position="1065"/>
    </location>
</feature>
<dbReference type="InterPro" id="IPR006104">
    <property type="entry name" value="Glyco_hydro_2_N"/>
</dbReference>
<dbReference type="InterPro" id="IPR006103">
    <property type="entry name" value="Glyco_hydro_2_cat"/>
</dbReference>
<dbReference type="GO" id="GO:0030246">
    <property type="term" value="F:carbohydrate binding"/>
    <property type="evidence" value="ECO:0007669"/>
    <property type="project" value="InterPro"/>
</dbReference>
<dbReference type="InterPro" id="IPR032312">
    <property type="entry name" value="LacZ_4"/>
</dbReference>
<dbReference type="PRINTS" id="PR00132">
    <property type="entry name" value="GLHYDRLASE2"/>
</dbReference>
<dbReference type="SUPFAM" id="SSF74650">
    <property type="entry name" value="Galactose mutarotase-like"/>
    <property type="match status" value="1"/>
</dbReference>
<comment type="catalytic activity">
    <reaction evidence="1 7">
        <text>Hydrolysis of terminal non-reducing beta-D-galactose residues in beta-D-galactosides.</text>
        <dbReference type="EC" id="3.2.1.23"/>
    </reaction>
</comment>
<dbReference type="InterPro" id="IPR011013">
    <property type="entry name" value="Gal_mutarotase_sf_dom"/>
</dbReference>
<dbReference type="AlphaFoldDB" id="A0A5C5YBM0"/>
<dbReference type="SUPFAM" id="SSF51445">
    <property type="entry name" value="(Trans)glycosidases"/>
    <property type="match status" value="1"/>
</dbReference>
<gene>
    <name evidence="10" type="primary">lacZ_3</name>
    <name evidence="10" type="ORF">Pan14r_40410</name>
</gene>
<dbReference type="InterPro" id="IPR017853">
    <property type="entry name" value="GH"/>
</dbReference>
<evidence type="ECO:0000256" key="6">
    <source>
        <dbReference type="ARBA" id="ARBA00032230"/>
    </source>
</evidence>
<sequence>MAFHFSLNHPPNRFTAIVHAGPVSLILACLVGHGFALDHPSTASADVPAEIEDASITQINKLDPRSSYWPLPPDASPTLEYADSPWVKSLNGTWHFHWSADPKGRATDFVDDPASVDGWADRIMVPSTWEREGYGTPLYVNIKYPFHVAPPRVMDAPDPQFTSHDERNPVGTYARKFRVPGDWPDDMRIILHFGGVRSAMFVWVNGIQVGYSQGSRLPAEFDITDHVVQGDNRLVVQVYKFSDASYLEDQDFWRLSGIYRDVFLCAVPRRGLWDVYAKPSVDLSTATGFASLQFVALPDSNLDVCTRWLDPQGREVAVGNQVRIEDVQLWSVDHPAIYTADVRVDSNRKTIQRFYLPVGFRHLGIDNGILKLNGTPLKIRGVNRHEFDPVTGYVMTPERMRQDARLMKQANINFVRTAHYPHDPRWYRICDEMGLMLMDEANVESHGLSYHKRVLPGDQPDWSDAVDQRMRRMVIRDRQHPSVLMWSLGNEAGYGNAFTRMYKTCREHDPERRLIQYADMNLAADVDSQTYPDIRWLQDHVAGKAKRKSERGKPSSVEQHGPYPSSRPFLMNEYAHAMGNSVGNLADYWETIHQHPMLVGGFIWDWVDQALYADPDDPNSGFRYGGDFGDFPNDSNFCINGLIGADRRPHPHYWEVQKVYQNVRFDDWKPSASTVTVHNDFASNHLSDFQWRFEILRDGHPWKSGHLSAPDVPAGRDGTVDIGPITAILNSTGSIAKEHHFRINVIQPSATNWAPAEHIVAWQMYAVPGQPTCNPPLEFASSTTESDDQGITVSNDGASFHVDATTGQIDHWVVGQQTLLRDPMRWHFTRVWTDNDLGWKADVKMAAWAEAEESINVSELTVSTEDGVPAVTVSAELLDGQIQLRSHYQMTESGGIAATFRYHPVSNQAMIDPARLGHQLSVPSQFGQIEWFGAGPHENHWDRKTSAALGRYRSTIAEWVTPYVRPQENSNRADVRQIQFVADDGRTIRFQATHGQPLSVSAWPYTEDDLRRAQHNDELPIRDTITINVDHRQMGVGGDNSWGLPVNDPYRIDPMQTYEWGFVMTLQQPSP</sequence>
<dbReference type="Gene3D" id="3.20.20.80">
    <property type="entry name" value="Glycosidases"/>
    <property type="match status" value="1"/>
</dbReference>
<dbReference type="InterPro" id="IPR023230">
    <property type="entry name" value="Glyco_hydro_2_CS"/>
</dbReference>
<dbReference type="Pfam" id="PF02836">
    <property type="entry name" value="Glyco_hydro_2_C"/>
    <property type="match status" value="1"/>
</dbReference>
<dbReference type="InterPro" id="IPR013783">
    <property type="entry name" value="Ig-like_fold"/>
</dbReference>
<evidence type="ECO:0000313" key="10">
    <source>
        <dbReference type="EMBL" id="TWT71725.1"/>
    </source>
</evidence>
<dbReference type="GO" id="GO:0005990">
    <property type="term" value="P:lactose catabolic process"/>
    <property type="evidence" value="ECO:0007669"/>
    <property type="project" value="TreeGrafter"/>
</dbReference>